<evidence type="ECO:0000313" key="2">
    <source>
        <dbReference type="EMBL" id="QDU91444.1"/>
    </source>
</evidence>
<evidence type="ECO:0000256" key="1">
    <source>
        <dbReference type="SAM" id="MobiDB-lite"/>
    </source>
</evidence>
<keyword evidence="3" id="KW-1185">Reference proteome</keyword>
<dbReference type="EMBL" id="CP036291">
    <property type="protein sequence ID" value="QDU91444.1"/>
    <property type="molecule type" value="Genomic_DNA"/>
</dbReference>
<proteinExistence type="predicted"/>
<sequence>MKIRDRPFGGCLIVAVLASLPVGCGSSSHELDTAPVSGHVTLDGKPLPQGIVYVIPSKGRMAKGLIQADGSFELSTYGDGDGAQLGTHPVTVAALSADELDASQKKLRVPVPKRYTQARSSGLSVDVQAGGNNSMELELSSKEE</sequence>
<accession>A0A518DIZ5</accession>
<name>A0A518DIZ5_9BACT</name>
<dbReference type="AlphaFoldDB" id="A0A518DIZ5"/>
<gene>
    <name evidence="2" type="ORF">Pla175_48720</name>
</gene>
<feature type="region of interest" description="Disordered" evidence="1">
    <location>
        <begin position="118"/>
        <end position="144"/>
    </location>
</feature>
<reference evidence="2 3" key="1">
    <citation type="submission" date="2019-02" db="EMBL/GenBank/DDBJ databases">
        <title>Deep-cultivation of Planctomycetes and their phenomic and genomic characterization uncovers novel biology.</title>
        <authorList>
            <person name="Wiegand S."/>
            <person name="Jogler M."/>
            <person name="Boedeker C."/>
            <person name="Pinto D."/>
            <person name="Vollmers J."/>
            <person name="Rivas-Marin E."/>
            <person name="Kohn T."/>
            <person name="Peeters S.H."/>
            <person name="Heuer A."/>
            <person name="Rast P."/>
            <person name="Oberbeckmann S."/>
            <person name="Bunk B."/>
            <person name="Jeske O."/>
            <person name="Meyerdierks A."/>
            <person name="Storesund J.E."/>
            <person name="Kallscheuer N."/>
            <person name="Luecker S."/>
            <person name="Lage O.M."/>
            <person name="Pohl T."/>
            <person name="Merkel B.J."/>
            <person name="Hornburger P."/>
            <person name="Mueller R.-W."/>
            <person name="Bruemmer F."/>
            <person name="Labrenz M."/>
            <person name="Spormann A.M."/>
            <person name="Op den Camp H."/>
            <person name="Overmann J."/>
            <person name="Amann R."/>
            <person name="Jetten M.S.M."/>
            <person name="Mascher T."/>
            <person name="Medema M.H."/>
            <person name="Devos D.P."/>
            <person name="Kaster A.-K."/>
            <person name="Ovreas L."/>
            <person name="Rohde M."/>
            <person name="Galperin M.Y."/>
            <person name="Jogler C."/>
        </authorList>
    </citation>
    <scope>NUCLEOTIDE SEQUENCE [LARGE SCALE GENOMIC DNA]</scope>
    <source>
        <strain evidence="2 3">Pla175</strain>
    </source>
</reference>
<evidence type="ECO:0000313" key="3">
    <source>
        <dbReference type="Proteomes" id="UP000317429"/>
    </source>
</evidence>
<dbReference type="KEGG" id="pnd:Pla175_48720"/>
<organism evidence="2 3">
    <name type="scientific">Pirellulimonas nuda</name>
    <dbReference type="NCBI Taxonomy" id="2528009"/>
    <lineage>
        <taxon>Bacteria</taxon>
        <taxon>Pseudomonadati</taxon>
        <taxon>Planctomycetota</taxon>
        <taxon>Planctomycetia</taxon>
        <taxon>Pirellulales</taxon>
        <taxon>Lacipirellulaceae</taxon>
        <taxon>Pirellulimonas</taxon>
    </lineage>
</organism>
<evidence type="ECO:0008006" key="4">
    <source>
        <dbReference type="Google" id="ProtNLM"/>
    </source>
</evidence>
<protein>
    <recommendedName>
        <fullName evidence="4">Carboxypeptidase regulatory-like domain-containing protein</fullName>
    </recommendedName>
</protein>
<dbReference type="Proteomes" id="UP000317429">
    <property type="component" value="Chromosome"/>
</dbReference>